<accession>A0A225AKD3</accession>
<dbReference type="Pfam" id="PF01612">
    <property type="entry name" value="DNA_pol_A_exo1"/>
    <property type="match status" value="1"/>
</dbReference>
<dbReference type="FunFam" id="3.30.420.10:FF:000100">
    <property type="entry name" value="3'-5' exonuclease/helicase (Wrn), putative"/>
    <property type="match status" value="1"/>
</dbReference>
<dbReference type="Proteomes" id="UP000214365">
    <property type="component" value="Unassembled WGS sequence"/>
</dbReference>
<keyword evidence="1" id="KW-0540">Nuclease</keyword>
<dbReference type="GeneID" id="31003640"/>
<protein>
    <recommendedName>
        <fullName evidence="4">3'-5' exonuclease domain-containing protein</fullName>
    </recommendedName>
</protein>
<organism evidence="5 6">
    <name type="scientific">Talaromyces atroroseus</name>
    <dbReference type="NCBI Taxonomy" id="1441469"/>
    <lineage>
        <taxon>Eukaryota</taxon>
        <taxon>Fungi</taxon>
        <taxon>Dikarya</taxon>
        <taxon>Ascomycota</taxon>
        <taxon>Pezizomycotina</taxon>
        <taxon>Eurotiomycetes</taxon>
        <taxon>Eurotiomycetidae</taxon>
        <taxon>Eurotiales</taxon>
        <taxon>Trichocomaceae</taxon>
        <taxon>Talaromyces</taxon>
        <taxon>Talaromyces sect. Trachyspermi</taxon>
    </lineage>
</organism>
<dbReference type="GO" id="GO:0005634">
    <property type="term" value="C:nucleus"/>
    <property type="evidence" value="ECO:0007669"/>
    <property type="project" value="TreeGrafter"/>
</dbReference>
<feature type="region of interest" description="Disordered" evidence="3">
    <location>
        <begin position="920"/>
        <end position="958"/>
    </location>
</feature>
<dbReference type="PANTHER" id="PTHR13620:SF104">
    <property type="entry name" value="EXONUCLEASE 3'-5' DOMAIN-CONTAINING PROTEIN 2"/>
    <property type="match status" value="1"/>
</dbReference>
<sequence>MSSSRTLSPSFTRFRQVLAPGAVVRRQFSSFSPLRGGGGFDDDDDFGSASSDISSMVRRRVNPVKQAASKAQRKKEEEQEKARLRMQKEAEEQARMASLDQRRLLIATILDDMEQELAPMLEEKRQYDERQRLAREERERAHKEWMKRYEEVVTRAASFNNIDERFFEEYYLLKYPEANIIDSYLDEISALVECYKAELESHRQAFRRINLAYRRIELDMRLASFAASLSSTARGLSDSVVTPQAMAKRKIDGLLNPVFRFQRHYTLLQNAGTMLHVGCTSIADDLMSLSIESQRAGKKRFYKRLFAKTRDIKNDVVWALHEYRRFRRLRQWFTPLGPSLIFNTLTNILNRSARQIIEASIGTQMESLVADKNYLTITWYMYHWYLPRWDEHPPRSINHNIDWKHLDVVHPFDLLYMTSRVIIYSATELREILRLRGHPKAVDFESWYKRATIITLNLHVEVNTLKYYAYLRLRTESRISSFGDVPDTISRGLFTPLKPLSSDPRRFFLYVDTIRCCMLSNDRLKRSISRLKAIKVPANAKSLPSPTIRGTQTVSTEKKGAEETTQESSQGMSTEKKASSSTSRPSVALKRRTAEPKSLRTRVRFLKSTAALRRGYSTNSRALLKHEQCETAEADVASTDSNTYLTENEDTIITTVSGTQVSEVISSHLSTNESDTSESPNAAFSRTGPQFWSYNQHKGPDGGNIIVHYCKTLDSAERVARLFLGSEVIGFDIEWKAQALSTSGIKSNVSLIQIANAERIALFHLAVFRPGNEVHELMPPSLKELLESASTIKVGVSIKADCSRVRRHLGIEVRGQLELSHLYKLVRFSQTQPKMVDRRTVNLSQQVEELLGLPLRKDNDVRRSDWTRPLDYTQVQYAASDAYACICLHRILDAKRRALSPVPPMPAYAELNLPILLVDDNDIDPSKNNPTSPPLEKSPKSPKPKEEEDKETNNTNLI</sequence>
<evidence type="ECO:0000256" key="3">
    <source>
        <dbReference type="SAM" id="MobiDB-lite"/>
    </source>
</evidence>
<dbReference type="SMART" id="SM00474">
    <property type="entry name" value="35EXOc"/>
    <property type="match status" value="1"/>
</dbReference>
<feature type="compositionally biased region" description="Polar residues" evidence="3">
    <location>
        <begin position="542"/>
        <end position="555"/>
    </location>
</feature>
<evidence type="ECO:0000256" key="2">
    <source>
        <dbReference type="ARBA" id="ARBA00022801"/>
    </source>
</evidence>
<dbReference type="GO" id="GO:0005737">
    <property type="term" value="C:cytoplasm"/>
    <property type="evidence" value="ECO:0007669"/>
    <property type="project" value="TreeGrafter"/>
</dbReference>
<name>A0A225AKD3_TALAT</name>
<dbReference type="InterPro" id="IPR002562">
    <property type="entry name" value="3'-5'_exonuclease_dom"/>
</dbReference>
<dbReference type="InterPro" id="IPR012337">
    <property type="entry name" value="RNaseH-like_sf"/>
</dbReference>
<feature type="region of interest" description="Disordered" evidence="3">
    <location>
        <begin position="30"/>
        <end position="80"/>
    </location>
</feature>
<dbReference type="SUPFAM" id="SSF53098">
    <property type="entry name" value="Ribonuclease H-like"/>
    <property type="match status" value="1"/>
</dbReference>
<evidence type="ECO:0000256" key="1">
    <source>
        <dbReference type="ARBA" id="ARBA00022722"/>
    </source>
</evidence>
<keyword evidence="6" id="KW-1185">Reference proteome</keyword>
<dbReference type="GO" id="GO:0008408">
    <property type="term" value="F:3'-5' exonuclease activity"/>
    <property type="evidence" value="ECO:0007669"/>
    <property type="project" value="InterPro"/>
</dbReference>
<dbReference type="InterPro" id="IPR051132">
    <property type="entry name" value="3-5_Exonuclease_domain"/>
</dbReference>
<gene>
    <name evidence="5" type="ORF">UA08_03885</name>
</gene>
<dbReference type="PANTHER" id="PTHR13620">
    <property type="entry name" value="3-5 EXONUCLEASE"/>
    <property type="match status" value="1"/>
</dbReference>
<comment type="caution">
    <text evidence="5">The sequence shown here is derived from an EMBL/GenBank/DDBJ whole genome shotgun (WGS) entry which is preliminary data.</text>
</comment>
<dbReference type="AlphaFoldDB" id="A0A225AKD3"/>
<feature type="compositionally biased region" description="Basic and acidic residues" evidence="3">
    <location>
        <begin position="937"/>
        <end position="947"/>
    </location>
</feature>
<reference evidence="5 6" key="1">
    <citation type="submission" date="2015-06" db="EMBL/GenBank/DDBJ databases">
        <title>Talaromyces atroroseus IBT 11181 draft genome.</title>
        <authorList>
            <person name="Rasmussen K.B."/>
            <person name="Rasmussen S."/>
            <person name="Petersen B."/>
            <person name="Sicheritz-Ponten T."/>
            <person name="Mortensen U.H."/>
            <person name="Thrane U."/>
        </authorList>
    </citation>
    <scope>NUCLEOTIDE SEQUENCE [LARGE SCALE GENOMIC DNA]</scope>
    <source>
        <strain evidence="5 6">IBT 11181</strain>
    </source>
</reference>
<dbReference type="GO" id="GO:0003676">
    <property type="term" value="F:nucleic acid binding"/>
    <property type="evidence" value="ECO:0007669"/>
    <property type="project" value="InterPro"/>
</dbReference>
<evidence type="ECO:0000313" key="6">
    <source>
        <dbReference type="Proteomes" id="UP000214365"/>
    </source>
</evidence>
<feature type="compositionally biased region" description="Polar residues" evidence="3">
    <location>
        <begin position="566"/>
        <end position="585"/>
    </location>
</feature>
<dbReference type="GO" id="GO:0006139">
    <property type="term" value="P:nucleobase-containing compound metabolic process"/>
    <property type="evidence" value="ECO:0007669"/>
    <property type="project" value="InterPro"/>
</dbReference>
<keyword evidence="2" id="KW-0378">Hydrolase</keyword>
<dbReference type="InterPro" id="IPR036397">
    <property type="entry name" value="RNaseH_sf"/>
</dbReference>
<dbReference type="EMBL" id="LFMY01000004">
    <property type="protein sequence ID" value="OKL61330.1"/>
    <property type="molecule type" value="Genomic_DNA"/>
</dbReference>
<evidence type="ECO:0000313" key="5">
    <source>
        <dbReference type="EMBL" id="OKL61330.1"/>
    </source>
</evidence>
<dbReference type="CDD" id="cd06141">
    <property type="entry name" value="WRN_exo"/>
    <property type="match status" value="1"/>
</dbReference>
<feature type="region of interest" description="Disordered" evidence="3">
    <location>
        <begin position="541"/>
        <end position="600"/>
    </location>
</feature>
<dbReference type="OrthoDB" id="1920326at2759"/>
<proteinExistence type="predicted"/>
<dbReference type="STRING" id="1441469.A0A225AKD3"/>
<dbReference type="RefSeq" id="XP_020121451.1">
    <property type="nucleotide sequence ID" value="XM_020266235.1"/>
</dbReference>
<dbReference type="Gene3D" id="3.30.420.10">
    <property type="entry name" value="Ribonuclease H-like superfamily/Ribonuclease H"/>
    <property type="match status" value="1"/>
</dbReference>
<evidence type="ECO:0000259" key="4">
    <source>
        <dbReference type="SMART" id="SM00474"/>
    </source>
</evidence>
<feature type="domain" description="3'-5' exonuclease" evidence="4">
    <location>
        <begin position="707"/>
        <end position="897"/>
    </location>
</feature>